<dbReference type="InterPro" id="IPR001352">
    <property type="entry name" value="RNase_HII/HIII"/>
</dbReference>
<evidence type="ECO:0000256" key="6">
    <source>
        <dbReference type="SAM" id="MobiDB-lite"/>
    </source>
</evidence>
<comment type="function">
    <text evidence="1">Endonuclease that specifically degrades the RNA of RNA-DNA hybrids.</text>
</comment>
<dbReference type="InterPro" id="IPR012337">
    <property type="entry name" value="RNaseH-like_sf"/>
</dbReference>
<sequence>MLLIATDEAGYGPKLGPLVVTATIWRLPEIDATQAFESFDPLPAFAALSTPVQAAELPRLKLSVADSKRVFKPRQASGLLALEAIVLAATRWAWPHWQGSELQAWLEQLNPADVPSLQRQPWFSPSALQQPFPQSDRLAEAPSSTRPPETETICDALLKVWTGGESQLIGVRQRVVDAQRFNQRCGQGVNKAQLLSETTAGLVVEILNEHDDSAVTIYSDRHGGRAYYGGLLQHFLPAASLTVVSETARESHYVMRQQDRQLQWRFTVKGDSFTPVSLASMFAKYTRERLMDCFNRYWRDQHSGQLSPTAGYPSDANRFLRDIQPTIERLKIQSNDLIRQR</sequence>
<evidence type="ECO:0000313" key="8">
    <source>
        <dbReference type="Proteomes" id="UP000325286"/>
    </source>
</evidence>
<organism evidence="7 8">
    <name type="scientific">Roseimaritima ulvae</name>
    <dbReference type="NCBI Taxonomy" id="980254"/>
    <lineage>
        <taxon>Bacteria</taxon>
        <taxon>Pseudomonadati</taxon>
        <taxon>Planctomycetota</taxon>
        <taxon>Planctomycetia</taxon>
        <taxon>Pirellulales</taxon>
        <taxon>Pirellulaceae</taxon>
        <taxon>Roseimaritima</taxon>
    </lineage>
</organism>
<dbReference type="Proteomes" id="UP000325286">
    <property type="component" value="Chromosome"/>
</dbReference>
<reference evidence="7 8" key="1">
    <citation type="submission" date="2019-08" db="EMBL/GenBank/DDBJ databases">
        <title>Deep-cultivation of Planctomycetes and their phenomic and genomic characterization uncovers novel biology.</title>
        <authorList>
            <person name="Wiegand S."/>
            <person name="Jogler M."/>
            <person name="Boedeker C."/>
            <person name="Pinto D."/>
            <person name="Vollmers J."/>
            <person name="Rivas-Marin E."/>
            <person name="Kohn T."/>
            <person name="Peeters S.H."/>
            <person name="Heuer A."/>
            <person name="Rast P."/>
            <person name="Oberbeckmann S."/>
            <person name="Bunk B."/>
            <person name="Jeske O."/>
            <person name="Meyerdierks A."/>
            <person name="Storesund J.E."/>
            <person name="Kallscheuer N."/>
            <person name="Luecker S."/>
            <person name="Lage O.M."/>
            <person name="Pohl T."/>
            <person name="Merkel B.J."/>
            <person name="Hornburger P."/>
            <person name="Mueller R.-W."/>
            <person name="Bruemmer F."/>
            <person name="Labrenz M."/>
            <person name="Spormann A.M."/>
            <person name="Op den Camp H."/>
            <person name="Overmann J."/>
            <person name="Amann R."/>
            <person name="Jetten M.S.M."/>
            <person name="Mascher T."/>
            <person name="Medema M.H."/>
            <person name="Devos D.P."/>
            <person name="Kaster A.-K."/>
            <person name="Ovreas L."/>
            <person name="Rohde M."/>
            <person name="Galperin M.Y."/>
            <person name="Jogler C."/>
        </authorList>
    </citation>
    <scope>NUCLEOTIDE SEQUENCE [LARGE SCALE GENOMIC DNA]</scope>
    <source>
        <strain evidence="7 8">UC8</strain>
    </source>
</reference>
<dbReference type="EMBL" id="CP042914">
    <property type="protein sequence ID" value="QEG39454.1"/>
    <property type="molecule type" value="Genomic_DNA"/>
</dbReference>
<comment type="similarity">
    <text evidence="3">Belongs to the RNase HII family. RnhC subfamily.</text>
</comment>
<evidence type="ECO:0000313" key="7">
    <source>
        <dbReference type="EMBL" id="QEG39454.1"/>
    </source>
</evidence>
<name>A0A5B9QKN5_9BACT</name>
<comment type="subcellular location">
    <subcellularLocation>
        <location evidence="2">Cytoplasm</location>
    </subcellularLocation>
</comment>
<dbReference type="SUPFAM" id="SSF53098">
    <property type="entry name" value="Ribonuclease H-like"/>
    <property type="match status" value="1"/>
</dbReference>
<dbReference type="GO" id="GO:0043137">
    <property type="term" value="P:DNA replication, removal of RNA primer"/>
    <property type="evidence" value="ECO:0007669"/>
    <property type="project" value="TreeGrafter"/>
</dbReference>
<dbReference type="Gene3D" id="3.30.420.10">
    <property type="entry name" value="Ribonuclease H-like superfamily/Ribonuclease H"/>
    <property type="match status" value="2"/>
</dbReference>
<dbReference type="OrthoDB" id="5498373at2"/>
<dbReference type="KEGG" id="rul:UC8_14490"/>
<dbReference type="RefSeq" id="WP_148080148.1">
    <property type="nucleotide sequence ID" value="NZ_CP042914.1"/>
</dbReference>
<proteinExistence type="inferred from homology"/>
<dbReference type="PANTHER" id="PTHR10954">
    <property type="entry name" value="RIBONUCLEASE H2 SUBUNIT A"/>
    <property type="match status" value="1"/>
</dbReference>
<dbReference type="InterPro" id="IPR036397">
    <property type="entry name" value="RNaseH_sf"/>
</dbReference>
<evidence type="ECO:0000256" key="2">
    <source>
        <dbReference type="ARBA" id="ARBA00004496"/>
    </source>
</evidence>
<evidence type="ECO:0000256" key="3">
    <source>
        <dbReference type="ARBA" id="ARBA00008378"/>
    </source>
</evidence>
<dbReference type="PANTHER" id="PTHR10954:SF23">
    <property type="entry name" value="RIBONUCLEASE"/>
    <property type="match status" value="1"/>
</dbReference>
<feature type="region of interest" description="Disordered" evidence="6">
    <location>
        <begin position="130"/>
        <end position="149"/>
    </location>
</feature>
<protein>
    <recommendedName>
        <fullName evidence="4">Ribonuclease HIII</fullName>
    </recommendedName>
</protein>
<evidence type="ECO:0000256" key="5">
    <source>
        <dbReference type="ARBA" id="ARBA00022490"/>
    </source>
</evidence>
<dbReference type="GO" id="GO:0006298">
    <property type="term" value="P:mismatch repair"/>
    <property type="evidence" value="ECO:0007669"/>
    <property type="project" value="TreeGrafter"/>
</dbReference>
<dbReference type="GO" id="GO:0005737">
    <property type="term" value="C:cytoplasm"/>
    <property type="evidence" value="ECO:0007669"/>
    <property type="project" value="UniProtKB-SubCell"/>
</dbReference>
<keyword evidence="8" id="KW-1185">Reference proteome</keyword>
<accession>A0A5B9QKN5</accession>
<evidence type="ECO:0000256" key="1">
    <source>
        <dbReference type="ARBA" id="ARBA00004065"/>
    </source>
</evidence>
<gene>
    <name evidence="7" type="ORF">UC8_14490</name>
</gene>
<dbReference type="GO" id="GO:0004523">
    <property type="term" value="F:RNA-DNA hybrid ribonuclease activity"/>
    <property type="evidence" value="ECO:0007669"/>
    <property type="project" value="InterPro"/>
</dbReference>
<keyword evidence="5" id="KW-0963">Cytoplasm</keyword>
<dbReference type="AlphaFoldDB" id="A0A5B9QKN5"/>
<dbReference type="GO" id="GO:0032299">
    <property type="term" value="C:ribonuclease H2 complex"/>
    <property type="evidence" value="ECO:0007669"/>
    <property type="project" value="TreeGrafter"/>
</dbReference>
<evidence type="ECO:0000256" key="4">
    <source>
        <dbReference type="ARBA" id="ARBA00021407"/>
    </source>
</evidence>
<dbReference type="GO" id="GO:0003723">
    <property type="term" value="F:RNA binding"/>
    <property type="evidence" value="ECO:0007669"/>
    <property type="project" value="InterPro"/>
</dbReference>